<dbReference type="InterPro" id="IPR007037">
    <property type="entry name" value="SIP_rossman_dom"/>
</dbReference>
<evidence type="ECO:0000256" key="1">
    <source>
        <dbReference type="SAM" id="MobiDB-lite"/>
    </source>
</evidence>
<evidence type="ECO:0000313" key="3">
    <source>
        <dbReference type="EMBL" id="QAB17715.1"/>
    </source>
</evidence>
<dbReference type="PANTHER" id="PTHR30157:SF0">
    <property type="entry name" value="NADPH-DEPENDENT FERRIC-CHELATE REDUCTASE"/>
    <property type="match status" value="1"/>
</dbReference>
<name>A0ABX5QFF9_9MICO</name>
<gene>
    <name evidence="3" type="ORF">Leucomu_07095</name>
</gene>
<sequence length="328" mass="34652">MTAPSPYVLARVSVSEVVRLSPAFIRVVFAGPDLAQVGIDGPIYDQRIKLIFPSASGTLPTLAPDAHDWYAQWTSLPEERRGSMRTYSIRHLTGSGDGTRLAVDFVLHLSPGLTGPASAWADAARRGDEILLLAPRRGQAGGGIEFDPEGASSLLLVGDETAAPAIARILEDLPAEATGDAFIEVPGLEDRLAIDARCDVRVHWLPRDGAEHGEALLPAVLRHLGAATGPGGPEREAAGDELVWETPEHPPETGRGPGHAAEGLAGGDDIRAAATRAGAAVDGATYAWIAGESGVVTALRRRLVGELGFERSRVAFMGYWRRGVAMRS</sequence>
<feature type="region of interest" description="Disordered" evidence="1">
    <location>
        <begin position="245"/>
        <end position="265"/>
    </location>
</feature>
<accession>A0ABX5QFF9</accession>
<dbReference type="InterPro" id="IPR039261">
    <property type="entry name" value="FNR_nucleotide-bd"/>
</dbReference>
<dbReference type="InterPro" id="IPR017938">
    <property type="entry name" value="Riboflavin_synthase-like_b-brl"/>
</dbReference>
<dbReference type="Gene3D" id="2.40.30.10">
    <property type="entry name" value="Translation factors"/>
    <property type="match status" value="1"/>
</dbReference>
<dbReference type="Pfam" id="PF08021">
    <property type="entry name" value="FAD_binding_9"/>
    <property type="match status" value="1"/>
</dbReference>
<evidence type="ECO:0000313" key="4">
    <source>
        <dbReference type="Proteomes" id="UP000285768"/>
    </source>
</evidence>
<evidence type="ECO:0000259" key="2">
    <source>
        <dbReference type="PROSITE" id="PS51384"/>
    </source>
</evidence>
<dbReference type="InterPro" id="IPR017927">
    <property type="entry name" value="FAD-bd_FR_type"/>
</dbReference>
<dbReference type="Gene3D" id="3.40.50.80">
    <property type="entry name" value="Nucleotide-binding domain of ferredoxin-NADP reductase (FNR) module"/>
    <property type="match status" value="1"/>
</dbReference>
<organism evidence="3 4">
    <name type="scientific">Leucobacter muris</name>
    <dbReference type="NCBI Taxonomy" id="1935379"/>
    <lineage>
        <taxon>Bacteria</taxon>
        <taxon>Bacillati</taxon>
        <taxon>Actinomycetota</taxon>
        <taxon>Actinomycetes</taxon>
        <taxon>Micrococcales</taxon>
        <taxon>Microbacteriaceae</taxon>
        <taxon>Leucobacter</taxon>
    </lineage>
</organism>
<dbReference type="Proteomes" id="UP000285768">
    <property type="component" value="Chromosome"/>
</dbReference>
<dbReference type="PANTHER" id="PTHR30157">
    <property type="entry name" value="FERRIC REDUCTASE, NADPH-DEPENDENT"/>
    <property type="match status" value="1"/>
</dbReference>
<feature type="domain" description="FAD-binding FR-type" evidence="2">
    <location>
        <begin position="7"/>
        <end position="149"/>
    </location>
</feature>
<protein>
    <submittedName>
        <fullName evidence="3">Siderophore-interacting protein</fullName>
    </submittedName>
</protein>
<keyword evidence="4" id="KW-1185">Reference proteome</keyword>
<dbReference type="InterPro" id="IPR013113">
    <property type="entry name" value="SIP_FAD-bd"/>
</dbReference>
<dbReference type="PROSITE" id="PS51384">
    <property type="entry name" value="FAD_FR"/>
    <property type="match status" value="1"/>
</dbReference>
<dbReference type="InterPro" id="IPR039374">
    <property type="entry name" value="SIP_fam"/>
</dbReference>
<dbReference type="RefSeq" id="WP_128386784.1">
    <property type="nucleotide sequence ID" value="NZ_CP035037.1"/>
</dbReference>
<reference evidence="3 4" key="1">
    <citation type="submission" date="2019-01" db="EMBL/GenBank/DDBJ databases">
        <title>Leucobacter muris sp. nov. isolated from the nose of a laboratory mouse.</title>
        <authorList>
            <person name="Benga L."/>
            <person name="Sproeer C."/>
            <person name="Schumann P."/>
            <person name="Verbarg S."/>
            <person name="Bunk B."/>
            <person name="Engelhardt E."/>
            <person name="Benten P.M."/>
            <person name="Sager M."/>
        </authorList>
    </citation>
    <scope>NUCLEOTIDE SEQUENCE [LARGE SCALE GENOMIC DNA]</scope>
    <source>
        <strain evidence="3 4">DSM 101948</strain>
    </source>
</reference>
<dbReference type="Pfam" id="PF04954">
    <property type="entry name" value="SIP"/>
    <property type="match status" value="1"/>
</dbReference>
<dbReference type="CDD" id="cd06193">
    <property type="entry name" value="siderophore_interacting"/>
    <property type="match status" value="1"/>
</dbReference>
<dbReference type="SUPFAM" id="SSF63380">
    <property type="entry name" value="Riboflavin synthase domain-like"/>
    <property type="match status" value="1"/>
</dbReference>
<proteinExistence type="predicted"/>
<dbReference type="EMBL" id="CP035037">
    <property type="protein sequence ID" value="QAB17715.1"/>
    <property type="molecule type" value="Genomic_DNA"/>
</dbReference>